<dbReference type="InParanoid" id="A0A3Q1GRL4"/>
<evidence type="ECO:0000256" key="1">
    <source>
        <dbReference type="ARBA" id="ARBA00004613"/>
    </source>
</evidence>
<evidence type="ECO:0000313" key="7">
    <source>
        <dbReference type="Ensembl" id="ENSAPOP00000032259.1"/>
    </source>
</evidence>
<dbReference type="Pfam" id="PF08107">
    <property type="entry name" value="Antimicrobial12"/>
    <property type="match status" value="1"/>
</dbReference>
<sequence>MRLALIFLVMSLVVLMAEPGECLFGRLKAWWRGGRQAWKEREIHSSNSENMPIQTLNCLQLFCPTRNANDQGGDDSQPSQLYKR</sequence>
<dbReference type="GO" id="GO:0042742">
    <property type="term" value="P:defense response to bacterium"/>
    <property type="evidence" value="ECO:0007669"/>
    <property type="project" value="UniProtKB-KW"/>
</dbReference>
<reference evidence="7" key="2">
    <citation type="submission" date="2025-09" db="UniProtKB">
        <authorList>
            <consortium name="Ensembl"/>
        </authorList>
    </citation>
    <scope>IDENTIFICATION</scope>
</reference>
<comment type="subcellular location">
    <subcellularLocation>
        <location evidence="1">Secreted</location>
    </subcellularLocation>
</comment>
<protein>
    <submittedName>
        <fullName evidence="7">Uncharacterized protein</fullName>
    </submittedName>
</protein>
<dbReference type="InterPro" id="IPR012515">
    <property type="entry name" value="Antimicrobial12"/>
</dbReference>
<evidence type="ECO:0000256" key="5">
    <source>
        <dbReference type="ARBA" id="ARBA00023022"/>
    </source>
</evidence>
<evidence type="ECO:0000256" key="3">
    <source>
        <dbReference type="ARBA" id="ARBA00022525"/>
    </source>
</evidence>
<evidence type="ECO:0000256" key="6">
    <source>
        <dbReference type="SAM" id="SignalP"/>
    </source>
</evidence>
<evidence type="ECO:0000256" key="4">
    <source>
        <dbReference type="ARBA" id="ARBA00022529"/>
    </source>
</evidence>
<dbReference type="Ensembl" id="ENSAPOT00000026022.1">
    <property type="protein sequence ID" value="ENSAPOP00000032259.1"/>
    <property type="gene ID" value="ENSAPOG00000020057.1"/>
</dbReference>
<keyword evidence="5" id="KW-0044">Antibiotic</keyword>
<feature type="chain" id="PRO_5018705970" evidence="6">
    <location>
        <begin position="18"/>
        <end position="84"/>
    </location>
</feature>
<accession>A0A3Q1GRL4</accession>
<proteinExistence type="inferred from homology"/>
<feature type="signal peptide" evidence="6">
    <location>
        <begin position="1"/>
        <end position="17"/>
    </location>
</feature>
<comment type="similarity">
    <text evidence="2">Belongs to the pleurocidin family.</text>
</comment>
<keyword evidence="6" id="KW-0732">Signal</keyword>
<dbReference type="GeneTree" id="ENSGT01080000257477"/>
<name>A0A3Q1GRL4_9TELE</name>
<dbReference type="AlphaFoldDB" id="A0A3Q1GRL4"/>
<keyword evidence="8" id="KW-1185">Reference proteome</keyword>
<organism evidence="7 8">
    <name type="scientific">Acanthochromis polyacanthus</name>
    <name type="common">spiny chromis</name>
    <dbReference type="NCBI Taxonomy" id="80966"/>
    <lineage>
        <taxon>Eukaryota</taxon>
        <taxon>Metazoa</taxon>
        <taxon>Chordata</taxon>
        <taxon>Craniata</taxon>
        <taxon>Vertebrata</taxon>
        <taxon>Euteleostomi</taxon>
        <taxon>Actinopterygii</taxon>
        <taxon>Neopterygii</taxon>
        <taxon>Teleostei</taxon>
        <taxon>Neoteleostei</taxon>
        <taxon>Acanthomorphata</taxon>
        <taxon>Ovalentaria</taxon>
        <taxon>Pomacentridae</taxon>
        <taxon>Acanthochromis</taxon>
    </lineage>
</organism>
<evidence type="ECO:0000313" key="8">
    <source>
        <dbReference type="Proteomes" id="UP000257200"/>
    </source>
</evidence>
<dbReference type="Proteomes" id="UP000257200">
    <property type="component" value="Unplaced"/>
</dbReference>
<evidence type="ECO:0000256" key="2">
    <source>
        <dbReference type="ARBA" id="ARBA00007419"/>
    </source>
</evidence>
<reference evidence="7" key="1">
    <citation type="submission" date="2025-08" db="UniProtKB">
        <authorList>
            <consortium name="Ensembl"/>
        </authorList>
    </citation>
    <scope>IDENTIFICATION</scope>
</reference>
<keyword evidence="4" id="KW-0929">Antimicrobial</keyword>
<keyword evidence="3" id="KW-0964">Secreted</keyword>
<dbReference type="GO" id="GO:0005576">
    <property type="term" value="C:extracellular region"/>
    <property type="evidence" value="ECO:0007669"/>
    <property type="project" value="UniProtKB-SubCell"/>
</dbReference>